<evidence type="ECO:0000313" key="1">
    <source>
        <dbReference type="EMBL" id="MFB0845977.1"/>
    </source>
</evidence>
<protein>
    <submittedName>
        <fullName evidence="1">Uncharacterized protein</fullName>
    </submittedName>
</protein>
<dbReference type="RefSeq" id="WP_373955988.1">
    <property type="nucleotide sequence ID" value="NZ_JBHDLN010000018.1"/>
</dbReference>
<dbReference type="EMBL" id="JBHDLN010000018">
    <property type="protein sequence ID" value="MFB0845977.1"/>
    <property type="molecule type" value="Genomic_DNA"/>
</dbReference>
<name>A0ABV4V7B2_9BACL</name>
<sequence>MTLGLFNLLLFNGECPRCGAVVNTEAEFKMGMLNLDTYNLGDALTWATGKSKPPHQKRPFNGSAFGDGYVCCPNCEKDFWVSIKVEHDKIVDVKVDNTKNGYIK</sequence>
<organism evidence="1 2">
    <name type="scientific">Paenibacillus oleatilyticus</name>
    <dbReference type="NCBI Taxonomy" id="2594886"/>
    <lineage>
        <taxon>Bacteria</taxon>
        <taxon>Bacillati</taxon>
        <taxon>Bacillota</taxon>
        <taxon>Bacilli</taxon>
        <taxon>Bacillales</taxon>
        <taxon>Paenibacillaceae</taxon>
        <taxon>Paenibacillus</taxon>
    </lineage>
</organism>
<comment type="caution">
    <text evidence="1">The sequence shown here is derived from an EMBL/GenBank/DDBJ whole genome shotgun (WGS) entry which is preliminary data.</text>
</comment>
<gene>
    <name evidence="1" type="ORF">ACEU3E_27675</name>
</gene>
<evidence type="ECO:0000313" key="2">
    <source>
        <dbReference type="Proteomes" id="UP001575622"/>
    </source>
</evidence>
<dbReference type="Proteomes" id="UP001575622">
    <property type="component" value="Unassembled WGS sequence"/>
</dbReference>
<proteinExistence type="predicted"/>
<keyword evidence="2" id="KW-1185">Reference proteome</keyword>
<accession>A0ABV4V7B2</accession>
<reference evidence="1 2" key="1">
    <citation type="submission" date="2024-09" db="EMBL/GenBank/DDBJ databases">
        <authorList>
            <person name="Makale K.P.P."/>
            <person name="Makhzoum A."/>
            <person name="Rantong G."/>
            <person name="Rahube T.O."/>
        </authorList>
    </citation>
    <scope>NUCLEOTIDE SEQUENCE [LARGE SCALE GENOMIC DNA]</scope>
    <source>
        <strain evidence="1 2">KM_D13</strain>
    </source>
</reference>